<keyword evidence="2" id="KW-1185">Reference proteome</keyword>
<sequence length="151" mass="17514">MRDPNKLREKERREINGLVRGTRNQDWYRGKLDGLRRDRSDEVLLVFHRLVGRRRERGEERVEIRGYGRRLICVQLILQLLDVAHDLVEEFTLICVFRGANETTESGLDFFLLLPLLAGLLPDCSLGRETLGTGLLGSTVRHRLHLTVEVR</sequence>
<evidence type="ECO:0000313" key="1">
    <source>
        <dbReference type="EMBL" id="GMT24625.1"/>
    </source>
</evidence>
<dbReference type="AlphaFoldDB" id="A0AAV5W1N2"/>
<name>A0AAV5W1N2_9BILA</name>
<protein>
    <submittedName>
        <fullName evidence="1">Uncharacterized protein</fullName>
    </submittedName>
</protein>
<dbReference type="EMBL" id="BTSY01000004">
    <property type="protein sequence ID" value="GMT24625.1"/>
    <property type="molecule type" value="Genomic_DNA"/>
</dbReference>
<gene>
    <name evidence="1" type="ORF">PFISCL1PPCAC_15922</name>
</gene>
<evidence type="ECO:0000313" key="2">
    <source>
        <dbReference type="Proteomes" id="UP001432322"/>
    </source>
</evidence>
<comment type="caution">
    <text evidence="1">The sequence shown here is derived from an EMBL/GenBank/DDBJ whole genome shotgun (WGS) entry which is preliminary data.</text>
</comment>
<reference evidence="1" key="1">
    <citation type="submission" date="2023-10" db="EMBL/GenBank/DDBJ databases">
        <title>Genome assembly of Pristionchus species.</title>
        <authorList>
            <person name="Yoshida K."/>
            <person name="Sommer R.J."/>
        </authorList>
    </citation>
    <scope>NUCLEOTIDE SEQUENCE</scope>
    <source>
        <strain evidence="1">RS5133</strain>
    </source>
</reference>
<dbReference type="Proteomes" id="UP001432322">
    <property type="component" value="Unassembled WGS sequence"/>
</dbReference>
<accession>A0AAV5W1N2</accession>
<proteinExistence type="predicted"/>
<organism evidence="1 2">
    <name type="scientific">Pristionchus fissidentatus</name>
    <dbReference type="NCBI Taxonomy" id="1538716"/>
    <lineage>
        <taxon>Eukaryota</taxon>
        <taxon>Metazoa</taxon>
        <taxon>Ecdysozoa</taxon>
        <taxon>Nematoda</taxon>
        <taxon>Chromadorea</taxon>
        <taxon>Rhabditida</taxon>
        <taxon>Rhabditina</taxon>
        <taxon>Diplogasteromorpha</taxon>
        <taxon>Diplogasteroidea</taxon>
        <taxon>Neodiplogasteridae</taxon>
        <taxon>Pristionchus</taxon>
    </lineage>
</organism>